<name>A0A5B9MFF7_9BACT</name>
<accession>A0A5B9MFF7</accession>
<keyword evidence="3 7" id="KW-0812">Transmembrane</keyword>
<feature type="domain" description="ABC3 transporter permease C-terminal" evidence="8">
    <location>
        <begin position="8"/>
        <end position="133"/>
    </location>
</feature>
<protein>
    <submittedName>
        <fullName evidence="9">Macrolide export ATP-binding/permease protein MacB</fullName>
        <ecNumber evidence="9">3.6.3.-</ecNumber>
    </submittedName>
</protein>
<dbReference type="GO" id="GO:0016787">
    <property type="term" value="F:hydrolase activity"/>
    <property type="evidence" value="ECO:0007669"/>
    <property type="project" value="UniProtKB-KW"/>
</dbReference>
<dbReference type="EMBL" id="CP036264">
    <property type="protein sequence ID" value="QEF99868.1"/>
    <property type="molecule type" value="Genomic_DNA"/>
</dbReference>
<dbReference type="PANTHER" id="PTHR30572">
    <property type="entry name" value="MEMBRANE COMPONENT OF TRANSPORTER-RELATED"/>
    <property type="match status" value="1"/>
</dbReference>
<dbReference type="InterPro" id="IPR003838">
    <property type="entry name" value="ABC3_permease_C"/>
</dbReference>
<dbReference type="EC" id="3.6.3.-" evidence="9"/>
<keyword evidence="5 7" id="KW-0472">Membrane</keyword>
<feature type="transmembrane region" description="Helical" evidence="7">
    <location>
        <begin position="101"/>
        <end position="123"/>
    </location>
</feature>
<dbReference type="GO" id="GO:0005524">
    <property type="term" value="F:ATP binding"/>
    <property type="evidence" value="ECO:0007669"/>
    <property type="project" value="UniProtKB-KW"/>
</dbReference>
<keyword evidence="2" id="KW-1003">Cell membrane</keyword>
<evidence type="ECO:0000256" key="1">
    <source>
        <dbReference type="ARBA" id="ARBA00004651"/>
    </source>
</evidence>
<evidence type="ECO:0000313" key="10">
    <source>
        <dbReference type="Proteomes" id="UP000321353"/>
    </source>
</evidence>
<proteinExistence type="inferred from homology"/>
<evidence type="ECO:0000256" key="4">
    <source>
        <dbReference type="ARBA" id="ARBA00022989"/>
    </source>
</evidence>
<sequence>MFNVLLVVIAGISLLVGGIGIMNIMLATVTERTREIGIRRALGARRSDIIQQFLTETLVLTGSGGLLGVLCGLMCGPIFRFLRTFVSAVSPEIVYTLEPRIALWSVLLSLFISLGVGLIFGVYPARRAAYMSPIEALRHE</sequence>
<dbReference type="PANTHER" id="PTHR30572:SF4">
    <property type="entry name" value="ABC TRANSPORTER PERMEASE YTRF"/>
    <property type="match status" value="1"/>
</dbReference>
<feature type="transmembrane region" description="Helical" evidence="7">
    <location>
        <begin position="58"/>
        <end position="81"/>
    </location>
</feature>
<dbReference type="GO" id="GO:0022857">
    <property type="term" value="F:transmembrane transporter activity"/>
    <property type="evidence" value="ECO:0007669"/>
    <property type="project" value="TreeGrafter"/>
</dbReference>
<dbReference type="KEGG" id="smam:Mal15_39350"/>
<comment type="subcellular location">
    <subcellularLocation>
        <location evidence="1">Cell membrane</location>
        <topology evidence="1">Multi-pass membrane protein</topology>
    </subcellularLocation>
</comment>
<evidence type="ECO:0000256" key="5">
    <source>
        <dbReference type="ARBA" id="ARBA00023136"/>
    </source>
</evidence>
<reference evidence="9 10" key="1">
    <citation type="submission" date="2019-02" db="EMBL/GenBank/DDBJ databases">
        <title>Planctomycetal bacteria perform biofilm scaping via a novel small molecule.</title>
        <authorList>
            <person name="Jeske O."/>
            <person name="Boedeker C."/>
            <person name="Wiegand S."/>
            <person name="Breitling P."/>
            <person name="Kallscheuer N."/>
            <person name="Jogler M."/>
            <person name="Rohde M."/>
            <person name="Petersen J."/>
            <person name="Medema M.H."/>
            <person name="Surup F."/>
            <person name="Jogler C."/>
        </authorList>
    </citation>
    <scope>NUCLEOTIDE SEQUENCE [LARGE SCALE GENOMIC DNA]</scope>
    <source>
        <strain evidence="9 10">Mal15</strain>
    </source>
</reference>
<evidence type="ECO:0000256" key="6">
    <source>
        <dbReference type="ARBA" id="ARBA00038076"/>
    </source>
</evidence>
<evidence type="ECO:0000256" key="7">
    <source>
        <dbReference type="SAM" id="Phobius"/>
    </source>
</evidence>
<keyword evidence="9" id="KW-0067">ATP-binding</keyword>
<dbReference type="InterPro" id="IPR050250">
    <property type="entry name" value="Macrolide_Exporter_MacB"/>
</dbReference>
<dbReference type="AlphaFoldDB" id="A0A5B9MFF7"/>
<evidence type="ECO:0000256" key="3">
    <source>
        <dbReference type="ARBA" id="ARBA00022692"/>
    </source>
</evidence>
<keyword evidence="10" id="KW-1185">Reference proteome</keyword>
<evidence type="ECO:0000259" key="8">
    <source>
        <dbReference type="Pfam" id="PF02687"/>
    </source>
</evidence>
<dbReference type="GO" id="GO:0005886">
    <property type="term" value="C:plasma membrane"/>
    <property type="evidence" value="ECO:0007669"/>
    <property type="project" value="UniProtKB-SubCell"/>
</dbReference>
<organism evidence="9 10">
    <name type="scientific">Stieleria maiorica</name>
    <dbReference type="NCBI Taxonomy" id="2795974"/>
    <lineage>
        <taxon>Bacteria</taxon>
        <taxon>Pseudomonadati</taxon>
        <taxon>Planctomycetota</taxon>
        <taxon>Planctomycetia</taxon>
        <taxon>Pirellulales</taxon>
        <taxon>Pirellulaceae</taxon>
        <taxon>Stieleria</taxon>
    </lineage>
</organism>
<comment type="similarity">
    <text evidence="6">Belongs to the ABC-4 integral membrane protein family.</text>
</comment>
<evidence type="ECO:0000313" key="9">
    <source>
        <dbReference type="EMBL" id="QEF99868.1"/>
    </source>
</evidence>
<keyword evidence="4 7" id="KW-1133">Transmembrane helix</keyword>
<dbReference type="Pfam" id="PF02687">
    <property type="entry name" value="FtsX"/>
    <property type="match status" value="1"/>
</dbReference>
<keyword evidence="9" id="KW-0547">Nucleotide-binding</keyword>
<feature type="transmembrane region" description="Helical" evidence="7">
    <location>
        <begin position="6"/>
        <end position="30"/>
    </location>
</feature>
<evidence type="ECO:0000256" key="2">
    <source>
        <dbReference type="ARBA" id="ARBA00022475"/>
    </source>
</evidence>
<gene>
    <name evidence="9" type="primary">macB_5</name>
    <name evidence="9" type="ORF">Mal15_39350</name>
</gene>
<dbReference type="Proteomes" id="UP000321353">
    <property type="component" value="Chromosome"/>
</dbReference>
<keyword evidence="9" id="KW-0378">Hydrolase</keyword>